<dbReference type="EMBL" id="BQNL01000001">
    <property type="protein sequence ID" value="GKH11817.1"/>
    <property type="molecule type" value="Genomic_DNA"/>
</dbReference>
<dbReference type="Gene3D" id="1.25.40.390">
    <property type="match status" value="1"/>
</dbReference>
<evidence type="ECO:0000256" key="2">
    <source>
        <dbReference type="ARBA" id="ARBA00006275"/>
    </source>
</evidence>
<evidence type="ECO:0000259" key="7">
    <source>
        <dbReference type="Pfam" id="PF14322"/>
    </source>
</evidence>
<dbReference type="RefSeq" id="WP_244073891.1">
    <property type="nucleotide sequence ID" value="NZ_BQNL01000001.1"/>
</dbReference>
<sequence>MKNYIKNKLSRGLFILAGMAAVCSCTDDFLKPDPLSFYEPETTFNTESGLQAVQAMCDRHLRTWAFHYTSGECNISIPLGTEYLFSELSLYGKTDGVGGVYGNFAAQLQPTSGMNNGDDNRIMYFWDEGYTGIKHANTILSNIDNVTTLSEEGKNEYRGRAYFHRAYRYLNLVMQFGDIPLVTKILESPKRNYKTTKKEEILDMITQDMEKAVDWVPSQQDTRYIGMVNKEACRQLLIKCYLATGQFAKAEEQADILINNSGLALMQESFGLENDGGEPETWKITRNVIWDLHRPENKLIAANKEVIMGMPNCTEQSFVNFLSMRIFGPFWADTRLQTPDAKTAGERYARNNDKYEAATDFTRAFGRGIATVRATHFAQHGLWVVNGVEDKEDLRHNSKVGNWVNMEDLTYNNKESKYYGQHFMLHCPEDIWGKNDKGEDIIVTAKGSLLCSDTIRDWFDFPHYKIYLEDVRNEANMGANDFQGASGSGANANWYLYRLAETYLLRAEAKFYQGKDATSDVNEVRRRAKCSQLYKDGTVTIGDIMNERARELYLEEWRNVELTRVSLCLALSGKPDEWGHTYSLDNWDKQEGTDDAGGSYWYQRIIHYSQYNKGDIFSGGSLLAYYMDKRNLFWPIPNKAITANNKAQLHQNYGYDGYDANIPMWETWEEAVADEDNVE</sequence>
<keyword evidence="4" id="KW-0472">Membrane</keyword>
<comment type="similarity">
    <text evidence="2">Belongs to the SusD family.</text>
</comment>
<organism evidence="8 9">
    <name type="scientific">Bacteroides uniformis</name>
    <dbReference type="NCBI Taxonomy" id="820"/>
    <lineage>
        <taxon>Bacteria</taxon>
        <taxon>Pseudomonadati</taxon>
        <taxon>Bacteroidota</taxon>
        <taxon>Bacteroidia</taxon>
        <taxon>Bacteroidales</taxon>
        <taxon>Bacteroidaceae</taxon>
        <taxon>Bacteroides</taxon>
    </lineage>
</organism>
<evidence type="ECO:0000256" key="1">
    <source>
        <dbReference type="ARBA" id="ARBA00004442"/>
    </source>
</evidence>
<dbReference type="PROSITE" id="PS51257">
    <property type="entry name" value="PROKAR_LIPOPROTEIN"/>
    <property type="match status" value="1"/>
</dbReference>
<feature type="domain" description="SusD-like N-terminal" evidence="7">
    <location>
        <begin position="115"/>
        <end position="242"/>
    </location>
</feature>
<dbReference type="InterPro" id="IPR012944">
    <property type="entry name" value="SusD_RagB_dom"/>
</dbReference>
<evidence type="ECO:0000256" key="5">
    <source>
        <dbReference type="ARBA" id="ARBA00023237"/>
    </source>
</evidence>
<dbReference type="Pfam" id="PF07980">
    <property type="entry name" value="SusD_RagB"/>
    <property type="match status" value="1"/>
</dbReference>
<reference evidence="8" key="1">
    <citation type="submission" date="2022-01" db="EMBL/GenBank/DDBJ databases">
        <title>Novel bile acid biosynthetic pathways are enriched in the microbiome of centenarians.</title>
        <authorList>
            <person name="Sato Y."/>
            <person name="Atarashi K."/>
            <person name="Plichta R.D."/>
            <person name="Arai Y."/>
            <person name="Sasajima S."/>
            <person name="Kearney M.S."/>
            <person name="Suda W."/>
            <person name="Takeshita K."/>
            <person name="Sasaki T."/>
            <person name="Okamoto S."/>
            <person name="Skelly N.A."/>
            <person name="Okamura Y."/>
            <person name="Vlamakis H."/>
            <person name="Li Y."/>
            <person name="Tanoue T."/>
            <person name="Takei H."/>
            <person name="Nittono H."/>
            <person name="Narushima S."/>
            <person name="Irie J."/>
            <person name="Itoh H."/>
            <person name="Moriya K."/>
            <person name="Sugiura Y."/>
            <person name="Suematsu M."/>
            <person name="Moritoki N."/>
            <person name="Shibata S."/>
            <person name="Littman R.D."/>
            <person name="Fischbach A.M."/>
            <person name="Uwamino Y."/>
            <person name="Inoue T."/>
            <person name="Honda A."/>
            <person name="Hattori M."/>
            <person name="Murai T."/>
            <person name="Xavier J.R."/>
            <person name="Hirose N."/>
            <person name="Honda K."/>
        </authorList>
    </citation>
    <scope>NUCLEOTIDE SEQUENCE</scope>
    <source>
        <strain evidence="8">CE91-St12</strain>
    </source>
</reference>
<accession>A0AA37JPB9</accession>
<protein>
    <recommendedName>
        <fullName evidence="10">RagB/SusD family nutrient uptake outer membrane protein</fullName>
    </recommendedName>
</protein>
<evidence type="ECO:0008006" key="10">
    <source>
        <dbReference type="Google" id="ProtNLM"/>
    </source>
</evidence>
<name>A0AA37JPB9_BACUN</name>
<evidence type="ECO:0000259" key="6">
    <source>
        <dbReference type="Pfam" id="PF07980"/>
    </source>
</evidence>
<evidence type="ECO:0000256" key="4">
    <source>
        <dbReference type="ARBA" id="ARBA00023136"/>
    </source>
</evidence>
<evidence type="ECO:0000313" key="9">
    <source>
        <dbReference type="Proteomes" id="UP001055048"/>
    </source>
</evidence>
<comment type="caution">
    <text evidence="8">The sequence shown here is derived from an EMBL/GenBank/DDBJ whole genome shotgun (WGS) entry which is preliminary data.</text>
</comment>
<dbReference type="GO" id="GO:0009279">
    <property type="term" value="C:cell outer membrane"/>
    <property type="evidence" value="ECO:0007669"/>
    <property type="project" value="UniProtKB-SubCell"/>
</dbReference>
<evidence type="ECO:0000256" key="3">
    <source>
        <dbReference type="ARBA" id="ARBA00022729"/>
    </source>
</evidence>
<feature type="domain" description="RagB/SusD" evidence="6">
    <location>
        <begin position="358"/>
        <end position="655"/>
    </location>
</feature>
<gene>
    <name evidence="8" type="ORF">CE91St12_00270</name>
</gene>
<comment type="subcellular location">
    <subcellularLocation>
        <location evidence="1">Cell outer membrane</location>
    </subcellularLocation>
</comment>
<dbReference type="InterPro" id="IPR033985">
    <property type="entry name" value="SusD-like_N"/>
</dbReference>
<dbReference type="Pfam" id="PF14322">
    <property type="entry name" value="SusD-like_3"/>
    <property type="match status" value="1"/>
</dbReference>
<dbReference type="AlphaFoldDB" id="A0AA37JPB9"/>
<evidence type="ECO:0000313" key="8">
    <source>
        <dbReference type="EMBL" id="GKH11817.1"/>
    </source>
</evidence>
<dbReference type="Proteomes" id="UP001055048">
    <property type="component" value="Unassembled WGS sequence"/>
</dbReference>
<dbReference type="InterPro" id="IPR011990">
    <property type="entry name" value="TPR-like_helical_dom_sf"/>
</dbReference>
<dbReference type="SUPFAM" id="SSF48452">
    <property type="entry name" value="TPR-like"/>
    <property type="match status" value="1"/>
</dbReference>
<keyword evidence="3" id="KW-0732">Signal</keyword>
<keyword evidence="5" id="KW-0998">Cell outer membrane</keyword>
<proteinExistence type="inferred from homology"/>